<keyword evidence="13" id="KW-0732">Signal</keyword>
<dbReference type="RefSeq" id="WP_108985826.1">
    <property type="nucleotide sequence ID" value="NZ_BFBR01000009.1"/>
</dbReference>
<organism evidence="16 17">
    <name type="scientific">Candidatus Phycosocius bacilliformis</name>
    <dbReference type="NCBI Taxonomy" id="1445552"/>
    <lineage>
        <taxon>Bacteria</taxon>
        <taxon>Pseudomonadati</taxon>
        <taxon>Pseudomonadota</taxon>
        <taxon>Alphaproteobacteria</taxon>
        <taxon>Caulobacterales</taxon>
        <taxon>Caulobacterales incertae sedis</taxon>
        <taxon>Candidatus Phycosocius</taxon>
    </lineage>
</organism>
<dbReference type="InterPro" id="IPR000531">
    <property type="entry name" value="Beta-barrel_TonB"/>
</dbReference>
<dbReference type="PANTHER" id="PTHR32552:SF81">
    <property type="entry name" value="TONB-DEPENDENT OUTER MEMBRANE RECEPTOR"/>
    <property type="match status" value="1"/>
</dbReference>
<evidence type="ECO:0000256" key="2">
    <source>
        <dbReference type="ARBA" id="ARBA00022448"/>
    </source>
</evidence>
<dbReference type="Gene3D" id="2.40.170.20">
    <property type="entry name" value="TonB-dependent receptor, beta-barrel domain"/>
    <property type="match status" value="1"/>
</dbReference>
<feature type="signal peptide" evidence="13">
    <location>
        <begin position="1"/>
        <end position="30"/>
    </location>
</feature>
<evidence type="ECO:0000256" key="1">
    <source>
        <dbReference type="ARBA" id="ARBA00004571"/>
    </source>
</evidence>
<protein>
    <submittedName>
        <fullName evidence="16">Pesticin receptor</fullName>
    </submittedName>
</protein>
<evidence type="ECO:0000313" key="17">
    <source>
        <dbReference type="Proteomes" id="UP000245086"/>
    </source>
</evidence>
<keyword evidence="5 11" id="KW-0812">Transmembrane</keyword>
<evidence type="ECO:0000256" key="7">
    <source>
        <dbReference type="ARBA" id="ARBA00023065"/>
    </source>
</evidence>
<keyword evidence="10 11" id="KW-0998">Cell outer membrane</keyword>
<evidence type="ECO:0000256" key="9">
    <source>
        <dbReference type="ARBA" id="ARBA00023136"/>
    </source>
</evidence>
<dbReference type="PANTHER" id="PTHR32552">
    <property type="entry name" value="FERRICHROME IRON RECEPTOR-RELATED"/>
    <property type="match status" value="1"/>
</dbReference>
<dbReference type="InterPro" id="IPR039426">
    <property type="entry name" value="TonB-dep_rcpt-like"/>
</dbReference>
<gene>
    <name evidence="16" type="primary">fyuA_10</name>
    <name evidence="16" type="ORF">PbB2_02655</name>
</gene>
<keyword evidence="9 11" id="KW-0472">Membrane</keyword>
<proteinExistence type="inferred from homology"/>
<dbReference type="Pfam" id="PF07715">
    <property type="entry name" value="Plug"/>
    <property type="match status" value="1"/>
</dbReference>
<dbReference type="GO" id="GO:0006826">
    <property type="term" value="P:iron ion transport"/>
    <property type="evidence" value="ECO:0007669"/>
    <property type="project" value="UniProtKB-KW"/>
</dbReference>
<dbReference type="PROSITE" id="PS52016">
    <property type="entry name" value="TONB_DEPENDENT_REC_3"/>
    <property type="match status" value="1"/>
</dbReference>
<keyword evidence="6" id="KW-0408">Iron</keyword>
<dbReference type="OrthoDB" id="9760333at2"/>
<evidence type="ECO:0000259" key="14">
    <source>
        <dbReference type="Pfam" id="PF00593"/>
    </source>
</evidence>
<dbReference type="GO" id="GO:0009279">
    <property type="term" value="C:cell outer membrane"/>
    <property type="evidence" value="ECO:0007669"/>
    <property type="project" value="UniProtKB-SubCell"/>
</dbReference>
<dbReference type="Proteomes" id="UP000245086">
    <property type="component" value="Unassembled WGS sequence"/>
</dbReference>
<keyword evidence="3 11" id="KW-1134">Transmembrane beta strand</keyword>
<dbReference type="InterPro" id="IPR036942">
    <property type="entry name" value="Beta-barrel_TonB_sf"/>
</dbReference>
<evidence type="ECO:0000256" key="3">
    <source>
        <dbReference type="ARBA" id="ARBA00022452"/>
    </source>
</evidence>
<comment type="subcellular location">
    <subcellularLocation>
        <location evidence="1 11">Cell outer membrane</location>
        <topology evidence="1 11">Multi-pass membrane protein</topology>
    </subcellularLocation>
</comment>
<evidence type="ECO:0000256" key="8">
    <source>
        <dbReference type="ARBA" id="ARBA00023077"/>
    </source>
</evidence>
<dbReference type="EMBL" id="BFBR01000009">
    <property type="protein sequence ID" value="GBF58964.1"/>
    <property type="molecule type" value="Genomic_DNA"/>
</dbReference>
<keyword evidence="2 11" id="KW-0813">Transport</keyword>
<dbReference type="Pfam" id="PF00593">
    <property type="entry name" value="TonB_dep_Rec_b-barrel"/>
    <property type="match status" value="1"/>
</dbReference>
<evidence type="ECO:0000256" key="6">
    <source>
        <dbReference type="ARBA" id="ARBA00023004"/>
    </source>
</evidence>
<evidence type="ECO:0000256" key="5">
    <source>
        <dbReference type="ARBA" id="ARBA00022692"/>
    </source>
</evidence>
<evidence type="ECO:0000259" key="15">
    <source>
        <dbReference type="Pfam" id="PF07715"/>
    </source>
</evidence>
<evidence type="ECO:0000256" key="11">
    <source>
        <dbReference type="PROSITE-ProRule" id="PRU01360"/>
    </source>
</evidence>
<evidence type="ECO:0000256" key="4">
    <source>
        <dbReference type="ARBA" id="ARBA00022496"/>
    </source>
</evidence>
<comment type="caution">
    <text evidence="16">The sequence shown here is derived from an EMBL/GenBank/DDBJ whole genome shotgun (WGS) entry which is preliminary data.</text>
</comment>
<keyword evidence="4" id="KW-0410">Iron transport</keyword>
<comment type="similarity">
    <text evidence="11 12">Belongs to the TonB-dependent receptor family.</text>
</comment>
<evidence type="ECO:0000256" key="10">
    <source>
        <dbReference type="ARBA" id="ARBA00023237"/>
    </source>
</evidence>
<evidence type="ECO:0000256" key="12">
    <source>
        <dbReference type="RuleBase" id="RU003357"/>
    </source>
</evidence>
<name>A0A2P2ED34_9PROT</name>
<accession>A0A2P2ED34</accession>
<evidence type="ECO:0000313" key="16">
    <source>
        <dbReference type="EMBL" id="GBF58964.1"/>
    </source>
</evidence>
<dbReference type="AlphaFoldDB" id="A0A2P2ED34"/>
<keyword evidence="8 12" id="KW-0798">TonB box</keyword>
<keyword evidence="16" id="KW-0675">Receptor</keyword>
<keyword evidence="7" id="KW-0406">Ion transport</keyword>
<keyword evidence="17" id="KW-1185">Reference proteome</keyword>
<dbReference type="InterPro" id="IPR012910">
    <property type="entry name" value="Plug_dom"/>
</dbReference>
<sequence>MSRKSFNSLLSTLLSASALTAIGFANTASAQTAPEASSEQASEVVVVTARRRDEVLQDVPISVTSLSSAALEATGAPDITVLQQSAPNATVQVARGSNSTLIAFIRGVGQQDPLWGFEPGVGLYVDDVYVARPQGAVLDIFDVNRIEVLRGPQGTLYGRNTIGGAIKYVTKRLGAKESLNAKLNMGSYGQIDAIVSASTPVSDTLRIGGALARYQRDGFGKNITTGAEHYDKDVFAGRVSAEWEPSDHLFFRLAYDKVADNSNAKHGHREAPGVGLTAGATILPNVYDTDAGIGSANKVETSGWSLTGEWKVSDRLTVKSITAGREGSSNTLIDFDTNQAKALDVPARYDDKQLSQELQFLLAGERLNGVFGIYYLDAEASGAFDTIVGIANLTIATSGKVETESLAAYGDFSYDISDALSISIGGRYTEDSRSGQVYRQNFTGLGSPLFRNSAAIAGLLRSNYRNSKDFSDFSPRVSLSYEFSDALTGYVAYSEGFKSGGFDMRGDVVLTPKTVDGYKPEYVNSYEVGLKGSLFNGRANFAASLFRAEYEGQQITRQEPTVAAGIASFVDNAGSSTIQGFELEGGARFNENLSMTFGLGYTDAKFNEFKSFTLVGGVLTPIDLAPTAVFQNTPEWNGNLAFNYKRDLGSMGSVDATLSASYRSEYSMFEFANPLVDQLDPVTLVDAGMGWNSADGVFRVALTGRNLTDERYKVGGYSFAGITFGNVQNSFYGPPKTVTLSLSTKF</sequence>
<evidence type="ECO:0000256" key="13">
    <source>
        <dbReference type="SAM" id="SignalP"/>
    </source>
</evidence>
<reference evidence="16 17" key="1">
    <citation type="journal article" date="2018" name="Genome Announc.">
        <title>Draft Genome Sequence of "Candidatus Phycosocius bacilliformis," an Alphaproteobacterial Ectosymbiont of the Hydrocarbon-Producing Green Alga Botryococcus braunii.</title>
        <authorList>
            <person name="Tanabe Y."/>
            <person name="Yamaguchi H."/>
            <person name="Watanabe M.M."/>
        </authorList>
    </citation>
    <scope>NUCLEOTIDE SEQUENCE [LARGE SCALE GENOMIC DNA]</scope>
    <source>
        <strain evidence="16 17">BOTRYCO-2</strain>
    </source>
</reference>
<feature type="chain" id="PRO_5015191624" evidence="13">
    <location>
        <begin position="31"/>
        <end position="746"/>
    </location>
</feature>
<feature type="domain" description="TonB-dependent receptor-like beta-barrel" evidence="14">
    <location>
        <begin position="285"/>
        <end position="707"/>
    </location>
</feature>
<dbReference type="SUPFAM" id="SSF56935">
    <property type="entry name" value="Porins"/>
    <property type="match status" value="1"/>
</dbReference>
<feature type="domain" description="TonB-dependent receptor plug" evidence="15">
    <location>
        <begin position="56"/>
        <end position="165"/>
    </location>
</feature>